<dbReference type="AlphaFoldDB" id="A0A239GWH6"/>
<dbReference type="Pfam" id="PF13676">
    <property type="entry name" value="TIR_2"/>
    <property type="match status" value="1"/>
</dbReference>
<sequence>MRQTIFISHAAPEDNEFTRWLSLQLIGLGYSVWSDVLKLKGGEDWWPQIENEIRENTIKLLIVLSSDSNNREGVLKELAVGQKVKKQLNDSQFIIPLHIDSSLSYDDVNIELNRLNSINFKKSWADGLQRVVELFEDQSVPKSEIDYNRVNELWQTISLHDKHPVEKEEVYFSNWFPILKLPKKLNFHRFNYAIPRGFDVRTLPFPAIKYKNCLVSFAWCYDFMEELPKTVTYNQADTEQVDTEEILSGDYGNRFISNSESKRLIIQLLNKGFDKSVLGKEVAKYDMSNKTSFWIKKGVLEKDKIDRIQLVGKQKDKNWHFGISGNVKMFPERCFVINSHIWFTSDGQELIQEASKQHSARRKQGKNWWNNDWRNKTLAFMKYLRDDDESFHLILGSEERAEVSITPIMFESPVSYIDPNKANLPEEDGTYEEEDEIELNNNEE</sequence>
<dbReference type="InterPro" id="IPR035897">
    <property type="entry name" value="Toll_tir_struct_dom_sf"/>
</dbReference>
<evidence type="ECO:0000313" key="3">
    <source>
        <dbReference type="EMBL" id="SNS73477.1"/>
    </source>
</evidence>
<dbReference type="GO" id="GO:0007165">
    <property type="term" value="P:signal transduction"/>
    <property type="evidence" value="ECO:0007669"/>
    <property type="project" value="InterPro"/>
</dbReference>
<evidence type="ECO:0000256" key="1">
    <source>
        <dbReference type="SAM" id="MobiDB-lite"/>
    </source>
</evidence>
<dbReference type="SUPFAM" id="SSF52200">
    <property type="entry name" value="Toll/Interleukin receptor TIR domain"/>
    <property type="match status" value="1"/>
</dbReference>
<reference evidence="3 4" key="1">
    <citation type="submission" date="2017-06" db="EMBL/GenBank/DDBJ databases">
        <authorList>
            <person name="Kim H.J."/>
            <person name="Triplett B.A."/>
        </authorList>
    </citation>
    <scope>NUCLEOTIDE SEQUENCE [LARGE SCALE GENOMIC DNA]</scope>
    <source>
        <strain evidence="3 4">DSM 19307</strain>
    </source>
</reference>
<evidence type="ECO:0000259" key="2">
    <source>
        <dbReference type="PROSITE" id="PS50104"/>
    </source>
</evidence>
<dbReference type="OrthoDB" id="9781481at2"/>
<dbReference type="RefSeq" id="WP_089355802.1">
    <property type="nucleotide sequence ID" value="NZ_FZPD01000002.1"/>
</dbReference>
<dbReference type="SMART" id="SM00255">
    <property type="entry name" value="TIR"/>
    <property type="match status" value="1"/>
</dbReference>
<keyword evidence="4" id="KW-1185">Reference proteome</keyword>
<accession>A0A239GWH6</accession>
<feature type="region of interest" description="Disordered" evidence="1">
    <location>
        <begin position="419"/>
        <end position="444"/>
    </location>
</feature>
<dbReference type="PROSITE" id="PS50104">
    <property type="entry name" value="TIR"/>
    <property type="match status" value="1"/>
</dbReference>
<feature type="compositionally biased region" description="Acidic residues" evidence="1">
    <location>
        <begin position="425"/>
        <end position="444"/>
    </location>
</feature>
<protein>
    <submittedName>
        <fullName evidence="3">TIR domain-containing protein</fullName>
    </submittedName>
</protein>
<dbReference type="EMBL" id="FZPD01000002">
    <property type="protein sequence ID" value="SNS73477.1"/>
    <property type="molecule type" value="Genomic_DNA"/>
</dbReference>
<feature type="domain" description="TIR" evidence="2">
    <location>
        <begin position="1"/>
        <end position="132"/>
    </location>
</feature>
<organism evidence="3 4">
    <name type="scientific">Ekhidna lutea</name>
    <dbReference type="NCBI Taxonomy" id="447679"/>
    <lineage>
        <taxon>Bacteria</taxon>
        <taxon>Pseudomonadati</taxon>
        <taxon>Bacteroidota</taxon>
        <taxon>Cytophagia</taxon>
        <taxon>Cytophagales</taxon>
        <taxon>Reichenbachiellaceae</taxon>
        <taxon>Ekhidna</taxon>
    </lineage>
</organism>
<gene>
    <name evidence="3" type="ORF">SAMN05421640_1039</name>
</gene>
<dbReference type="Proteomes" id="UP000198393">
    <property type="component" value="Unassembled WGS sequence"/>
</dbReference>
<evidence type="ECO:0000313" key="4">
    <source>
        <dbReference type="Proteomes" id="UP000198393"/>
    </source>
</evidence>
<proteinExistence type="predicted"/>
<dbReference type="InterPro" id="IPR000157">
    <property type="entry name" value="TIR_dom"/>
</dbReference>
<name>A0A239GWH6_EKHLU</name>
<dbReference type="Gene3D" id="3.40.50.10140">
    <property type="entry name" value="Toll/interleukin-1 receptor homology (TIR) domain"/>
    <property type="match status" value="1"/>
</dbReference>